<accession>A0A165ZE70</accession>
<evidence type="ECO:0000313" key="1">
    <source>
        <dbReference type="EMBL" id="KZT34219.1"/>
    </source>
</evidence>
<dbReference type="Proteomes" id="UP000076798">
    <property type="component" value="Unassembled WGS sequence"/>
</dbReference>
<sequence length="75" mass="8109">MRIESGCIGGRKYGRKCVQFCQRVFGAHEFYDIALSSLDPTSSASDANIRKPKNPGATQIQFIAQSISSPSANEA</sequence>
<organism evidence="1 2">
    <name type="scientific">Sistotremastrum suecicum HHB10207 ss-3</name>
    <dbReference type="NCBI Taxonomy" id="1314776"/>
    <lineage>
        <taxon>Eukaryota</taxon>
        <taxon>Fungi</taxon>
        <taxon>Dikarya</taxon>
        <taxon>Basidiomycota</taxon>
        <taxon>Agaricomycotina</taxon>
        <taxon>Agaricomycetes</taxon>
        <taxon>Sistotremastrales</taxon>
        <taxon>Sistotremastraceae</taxon>
        <taxon>Sistotremastrum</taxon>
    </lineage>
</organism>
<evidence type="ECO:0000313" key="2">
    <source>
        <dbReference type="Proteomes" id="UP000076798"/>
    </source>
</evidence>
<dbReference type="EMBL" id="KV428193">
    <property type="protein sequence ID" value="KZT34219.1"/>
    <property type="molecule type" value="Genomic_DNA"/>
</dbReference>
<name>A0A165ZE70_9AGAM</name>
<dbReference type="AlphaFoldDB" id="A0A165ZE70"/>
<gene>
    <name evidence="1" type="ORF">SISSUDRAFT_1053138</name>
</gene>
<keyword evidence="2" id="KW-1185">Reference proteome</keyword>
<protein>
    <submittedName>
        <fullName evidence="1">Uncharacterized protein</fullName>
    </submittedName>
</protein>
<proteinExistence type="predicted"/>
<reference evidence="1 2" key="1">
    <citation type="journal article" date="2016" name="Mol. Biol. Evol.">
        <title>Comparative Genomics of Early-Diverging Mushroom-Forming Fungi Provides Insights into the Origins of Lignocellulose Decay Capabilities.</title>
        <authorList>
            <person name="Nagy L.G."/>
            <person name="Riley R."/>
            <person name="Tritt A."/>
            <person name="Adam C."/>
            <person name="Daum C."/>
            <person name="Floudas D."/>
            <person name="Sun H."/>
            <person name="Yadav J.S."/>
            <person name="Pangilinan J."/>
            <person name="Larsson K.H."/>
            <person name="Matsuura K."/>
            <person name="Barry K."/>
            <person name="Labutti K."/>
            <person name="Kuo R."/>
            <person name="Ohm R.A."/>
            <person name="Bhattacharya S.S."/>
            <person name="Shirouzu T."/>
            <person name="Yoshinaga Y."/>
            <person name="Martin F.M."/>
            <person name="Grigoriev I.V."/>
            <person name="Hibbett D.S."/>
        </authorList>
    </citation>
    <scope>NUCLEOTIDE SEQUENCE [LARGE SCALE GENOMIC DNA]</scope>
    <source>
        <strain evidence="1 2">HHB10207 ss-3</strain>
    </source>
</reference>